<dbReference type="Pfam" id="PF14504">
    <property type="entry name" value="CAP_assoc_N"/>
    <property type="match status" value="1"/>
</dbReference>
<dbReference type="RefSeq" id="WP_343800902.1">
    <property type="nucleotide sequence ID" value="NZ_BAAADJ010000055.1"/>
</dbReference>
<evidence type="ECO:0000313" key="4">
    <source>
        <dbReference type="EMBL" id="GAA0338799.1"/>
    </source>
</evidence>
<evidence type="ECO:0000256" key="1">
    <source>
        <dbReference type="SAM" id="MobiDB-lite"/>
    </source>
</evidence>
<proteinExistence type="predicted"/>
<dbReference type="InterPro" id="IPR029410">
    <property type="entry name" value="CAP_assoc"/>
</dbReference>
<feature type="domain" description="SCP" evidence="2">
    <location>
        <begin position="209"/>
        <end position="317"/>
    </location>
</feature>
<evidence type="ECO:0000313" key="5">
    <source>
        <dbReference type="Proteomes" id="UP001500782"/>
    </source>
</evidence>
<reference evidence="4 5" key="1">
    <citation type="journal article" date="2019" name="Int. J. Syst. Evol. Microbiol.">
        <title>The Global Catalogue of Microorganisms (GCM) 10K type strain sequencing project: providing services to taxonomists for standard genome sequencing and annotation.</title>
        <authorList>
            <consortium name="The Broad Institute Genomics Platform"/>
            <consortium name="The Broad Institute Genome Sequencing Center for Infectious Disease"/>
            <person name="Wu L."/>
            <person name="Ma J."/>
        </authorList>
    </citation>
    <scope>NUCLEOTIDE SEQUENCE [LARGE SCALE GENOMIC DNA]</scope>
    <source>
        <strain evidence="4 5">JCM 9731</strain>
    </source>
</reference>
<keyword evidence="5" id="KW-1185">Reference proteome</keyword>
<evidence type="ECO:0000259" key="3">
    <source>
        <dbReference type="Pfam" id="PF14504"/>
    </source>
</evidence>
<dbReference type="InterPro" id="IPR035940">
    <property type="entry name" value="CAP_sf"/>
</dbReference>
<organism evidence="4 5">
    <name type="scientific">Bacillus carboniphilus</name>
    <dbReference type="NCBI Taxonomy" id="86663"/>
    <lineage>
        <taxon>Bacteria</taxon>
        <taxon>Bacillati</taxon>
        <taxon>Bacillota</taxon>
        <taxon>Bacilli</taxon>
        <taxon>Bacillales</taxon>
        <taxon>Bacillaceae</taxon>
        <taxon>Bacillus</taxon>
    </lineage>
</organism>
<dbReference type="CDD" id="cd05379">
    <property type="entry name" value="CAP_bacterial"/>
    <property type="match status" value="1"/>
</dbReference>
<dbReference type="PANTHER" id="PTHR31157:SF26">
    <property type="entry name" value="SCP-LIKE EXTRACELLULAR PROTEIN"/>
    <property type="match status" value="1"/>
</dbReference>
<gene>
    <name evidence="4" type="ORF">GCM10008967_31350</name>
</gene>
<feature type="domain" description="CAP-associated" evidence="3">
    <location>
        <begin position="37"/>
        <end position="176"/>
    </location>
</feature>
<feature type="region of interest" description="Disordered" evidence="1">
    <location>
        <begin position="1"/>
        <end position="25"/>
    </location>
</feature>
<comment type="caution">
    <text evidence="4">The sequence shown here is derived from an EMBL/GenBank/DDBJ whole genome shotgun (WGS) entry which is preliminary data.</text>
</comment>
<dbReference type="Gene3D" id="3.40.33.10">
    <property type="entry name" value="CAP"/>
    <property type="match status" value="1"/>
</dbReference>
<accession>A0ABN0WIY7</accession>
<dbReference type="Proteomes" id="UP001500782">
    <property type="component" value="Unassembled WGS sequence"/>
</dbReference>
<dbReference type="Pfam" id="PF00188">
    <property type="entry name" value="CAP"/>
    <property type="match status" value="1"/>
</dbReference>
<dbReference type="PANTHER" id="PTHR31157">
    <property type="entry name" value="SCP DOMAIN-CONTAINING PROTEIN"/>
    <property type="match status" value="1"/>
</dbReference>
<dbReference type="SUPFAM" id="SSF55797">
    <property type="entry name" value="PR-1-like"/>
    <property type="match status" value="1"/>
</dbReference>
<dbReference type="EMBL" id="BAAADJ010000055">
    <property type="protein sequence ID" value="GAA0338799.1"/>
    <property type="molecule type" value="Genomic_DNA"/>
</dbReference>
<evidence type="ECO:0000259" key="2">
    <source>
        <dbReference type="Pfam" id="PF00188"/>
    </source>
</evidence>
<name>A0ABN0WIY7_9BACI</name>
<dbReference type="InterPro" id="IPR014044">
    <property type="entry name" value="CAP_dom"/>
</dbReference>
<sequence>MIHEKGDVEFDDLTDNTENLGPPFELPLPDEGIATLIGKSSEETMEILGTPNRIEPSLYGYDWWVYQGGSDQYLQVGLEDQKVVTAFVMGEEVDVSPFYIGQSIQEIFRQATLSTDIQLEYKGTTYQFELTEEDLNIRPLVPVGDIYVQLYFDKYTEELSSIRFMNKETLIKLQPYDLVYRGTLYELAPVAEDKWKAATEGIEKQIFEMSNVIRERFGLPLLEWDPLTSVVAYEHSKDMHDKQYFSHTSPEFGELQDRLEAKEVMYEMAGENIAAQYIDAGAVIEGWINSKGHRETLLQEEFTHLGVGVYKKYYTQNFLKRSWEVNSEEENEESEDGQ</sequence>
<protein>
    <submittedName>
        <fullName evidence="4">CAP domain-containing protein</fullName>
    </submittedName>
</protein>